<dbReference type="Proteomes" id="UP001598201">
    <property type="component" value="Unassembled WGS sequence"/>
</dbReference>
<comment type="caution">
    <text evidence="1">The sequence shown here is derived from an EMBL/GenBank/DDBJ whole genome shotgun (WGS) entry which is preliminary data.</text>
</comment>
<organism evidence="1 2">
    <name type="scientific">Rahnella sp. (strain Y9602)</name>
    <dbReference type="NCBI Taxonomy" id="2703885"/>
    <lineage>
        <taxon>Bacteria</taxon>
        <taxon>Pseudomonadati</taxon>
        <taxon>Pseudomonadota</taxon>
        <taxon>Gammaproteobacteria</taxon>
        <taxon>Enterobacterales</taxon>
        <taxon>Yersiniaceae</taxon>
        <taxon>Rahnella</taxon>
    </lineage>
</organism>
<keyword evidence="2" id="KW-1185">Reference proteome</keyword>
<dbReference type="RefSeq" id="WP_379672427.1">
    <property type="nucleotide sequence ID" value="NZ_JBHUCJ010000140.1"/>
</dbReference>
<gene>
    <name evidence="1" type="ORF">ACFPK4_26465</name>
</gene>
<dbReference type="InterPro" id="IPR051220">
    <property type="entry name" value="TFA_Chaperone"/>
</dbReference>
<accession>A0ABW6CG75</accession>
<name>A0ABW6CG75_RAHSY</name>
<dbReference type="EMBL" id="JBHUCJ010000140">
    <property type="protein sequence ID" value="MFD3227082.1"/>
    <property type="molecule type" value="Genomic_DNA"/>
</dbReference>
<dbReference type="PANTHER" id="PTHR34413">
    <property type="entry name" value="PROPHAGE TAIL FIBER ASSEMBLY PROTEIN HOMOLOG TFAE-RELATED-RELATED"/>
    <property type="match status" value="1"/>
</dbReference>
<feature type="non-terminal residue" evidence="1">
    <location>
        <position position="1"/>
    </location>
</feature>
<protein>
    <submittedName>
        <fullName evidence="1">Tail fiber assembly protein</fullName>
    </submittedName>
</protein>
<proteinExistence type="predicted"/>
<dbReference type="InterPro" id="IPR003458">
    <property type="entry name" value="Phage_T4_Gp38_tail_assem"/>
</dbReference>
<reference evidence="1 2" key="1">
    <citation type="submission" date="2024-09" db="EMBL/GenBank/DDBJ databases">
        <title>Genomes of Rahnella.</title>
        <authorList>
            <person name="Mnguni F.C."/>
            <person name="Shin G.Y."/>
            <person name="Coutinho T."/>
        </authorList>
    </citation>
    <scope>NUCLEOTIDE SEQUENCE [LARGE SCALE GENOMIC DNA]</scope>
    <source>
        <strain evidence="1 2">20WA0057</strain>
    </source>
</reference>
<sequence>TGENDSKFYQRCNLYNSADVSKLWPVGLSVAEVADTTANRRADISGNWVFDGKKIDKRVYTTEEHQEQARTEQRARIAAAAKMIALLQDAVDLDMASEAERVRLDEWKRYRIMLSRLDFSDALKINWPAVPHD</sequence>
<dbReference type="Pfam" id="PF02413">
    <property type="entry name" value="Caudo_TAP"/>
    <property type="match status" value="1"/>
</dbReference>
<evidence type="ECO:0000313" key="2">
    <source>
        <dbReference type="Proteomes" id="UP001598201"/>
    </source>
</evidence>
<evidence type="ECO:0000313" key="1">
    <source>
        <dbReference type="EMBL" id="MFD3227082.1"/>
    </source>
</evidence>
<dbReference type="PANTHER" id="PTHR34413:SF2">
    <property type="entry name" value="PROPHAGE TAIL FIBER ASSEMBLY PROTEIN HOMOLOG TFAE-RELATED"/>
    <property type="match status" value="1"/>
</dbReference>